<reference evidence="1 2" key="1">
    <citation type="submission" date="2019-10" db="EMBL/GenBank/DDBJ databases">
        <title>Nocardioides novel species isolated from the excrement of Marmot.</title>
        <authorList>
            <person name="Zhang G."/>
        </authorList>
    </citation>
    <scope>NUCLEOTIDE SEQUENCE [LARGE SCALE GENOMIC DNA]</scope>
    <source>
        <strain evidence="2">zg-579</strain>
    </source>
</reference>
<gene>
    <name evidence="1" type="ORF">GGQ22_14560</name>
</gene>
<dbReference type="Proteomes" id="UP000433406">
    <property type="component" value="Unassembled WGS sequence"/>
</dbReference>
<keyword evidence="2" id="KW-1185">Reference proteome</keyword>
<accession>A0A6I3JDL1</accession>
<dbReference type="SUPFAM" id="SSF63825">
    <property type="entry name" value="YWTD domain"/>
    <property type="match status" value="1"/>
</dbReference>
<dbReference type="Gene3D" id="2.130.10.10">
    <property type="entry name" value="YVTN repeat-like/Quinoprotein amine dehydrogenase"/>
    <property type="match status" value="1"/>
</dbReference>
<dbReference type="InterPro" id="IPR015943">
    <property type="entry name" value="WD40/YVTN_repeat-like_dom_sf"/>
</dbReference>
<proteinExistence type="predicted"/>
<dbReference type="AlphaFoldDB" id="A0A6I3JDL1"/>
<comment type="caution">
    <text evidence="1">The sequence shown here is derived from an EMBL/GenBank/DDBJ whole genome shotgun (WGS) entry which is preliminary data.</text>
</comment>
<name>A0A6I3JDL1_9ACTN</name>
<dbReference type="EMBL" id="WLCI01000015">
    <property type="protein sequence ID" value="MTB96296.1"/>
    <property type="molecule type" value="Genomic_DNA"/>
</dbReference>
<dbReference type="RefSeq" id="WP_154616057.1">
    <property type="nucleotide sequence ID" value="NZ_CP053660.1"/>
</dbReference>
<sequence length="555" mass="58489">MNGPEAMYADMTSGDPGAVAALESDVRRSMDDASDEVSLIRYAEDTPDWESPSARTRFNMRAWATRAAGEVSFIRLNRAALALQAAESSYEVMAADAGRIIALWRREKAQATDGASLMILRAGVMLALAVIRRAHGTRLAEATEFLVTDPLTDEQEDWLENGLLRSLRRDLENPSNHGPIIPDTLATGDDDGGIPQGLGYDPDSGHLLQTTYTEDGRARLSLIDPETGELVQTVDLGRGGAGDTAPDHAGGVAVHDGTVYVTSSDKPPRLFAYDLSAIEHAAPGSTVPVLDTPVELKAGAYSTIVGDTMYVGTHNEDGPGRLSTYTWDRMNGRWQESGGPYPTPPKVQGIAVRGSEIVFSSSLGRGNGSTLTSYNLHSVLAGGSSLGDPLRTVKLPNMSEGIVALPEGLLTTYESGAEKYSSPGSGDLADLWAALNMTVTPYSDLGLADGGTIEVQPVTLAQASLLFAHVQVGLAAVERQVARMTLAGGVLGDVPEGSAFATAATTHLEETARWLGEGRISAEITAGGLATTAESYEESDSGSGGFLDRLRSLLP</sequence>
<evidence type="ECO:0000313" key="1">
    <source>
        <dbReference type="EMBL" id="MTB96296.1"/>
    </source>
</evidence>
<organism evidence="1 2">
    <name type="scientific">Nocardioides marmotae</name>
    <dbReference type="NCBI Taxonomy" id="2663857"/>
    <lineage>
        <taxon>Bacteria</taxon>
        <taxon>Bacillati</taxon>
        <taxon>Actinomycetota</taxon>
        <taxon>Actinomycetes</taxon>
        <taxon>Propionibacteriales</taxon>
        <taxon>Nocardioidaceae</taxon>
        <taxon>Nocardioides</taxon>
    </lineage>
</organism>
<protein>
    <submittedName>
        <fullName evidence="1">Uncharacterized protein</fullName>
    </submittedName>
</protein>
<evidence type="ECO:0000313" key="2">
    <source>
        <dbReference type="Proteomes" id="UP000433406"/>
    </source>
</evidence>